<dbReference type="Pfam" id="PF14541">
    <property type="entry name" value="TAXi_C"/>
    <property type="match status" value="1"/>
</dbReference>
<evidence type="ECO:0000256" key="4">
    <source>
        <dbReference type="ARBA" id="ARBA00022737"/>
    </source>
</evidence>
<dbReference type="FunFam" id="2.40.70.10:FF:000015">
    <property type="entry name" value="Aspartyl protease family protein"/>
    <property type="match status" value="1"/>
</dbReference>
<dbReference type="OrthoDB" id="2747330at2759"/>
<evidence type="ECO:0000256" key="5">
    <source>
        <dbReference type="ARBA" id="ARBA00022750"/>
    </source>
</evidence>
<dbReference type="InterPro" id="IPR032799">
    <property type="entry name" value="TAXi_C"/>
</dbReference>
<keyword evidence="4" id="KW-0677">Repeat</keyword>
<dbReference type="EMBL" id="JAKUCV010004720">
    <property type="protein sequence ID" value="KAJ4834353.1"/>
    <property type="molecule type" value="Genomic_DNA"/>
</dbReference>
<evidence type="ECO:0000313" key="12">
    <source>
        <dbReference type="EMBL" id="KAJ4834353.1"/>
    </source>
</evidence>
<dbReference type="AlphaFoldDB" id="A0A9Q0FMX3"/>
<gene>
    <name evidence="12" type="ORF">Tsubulata_047239</name>
</gene>
<dbReference type="PROSITE" id="PS51257">
    <property type="entry name" value="PROKAR_LIPOPROTEIN"/>
    <property type="match status" value="1"/>
</dbReference>
<dbReference type="Gene3D" id="2.40.70.10">
    <property type="entry name" value="Acid Proteases"/>
    <property type="match status" value="2"/>
</dbReference>
<accession>A0A9Q0FMX3</accession>
<dbReference type="InterPro" id="IPR033121">
    <property type="entry name" value="PEPTIDASE_A1"/>
</dbReference>
<dbReference type="SUPFAM" id="SSF50630">
    <property type="entry name" value="Acid proteases"/>
    <property type="match status" value="1"/>
</dbReference>
<dbReference type="FunFam" id="2.40.70.10:FF:000027">
    <property type="entry name" value="Aspartic proteinase Asp1 isoform A"/>
    <property type="match status" value="1"/>
</dbReference>
<dbReference type="GO" id="GO:0006508">
    <property type="term" value="P:proteolysis"/>
    <property type="evidence" value="ECO:0007669"/>
    <property type="project" value="UniProtKB-KW"/>
</dbReference>
<keyword evidence="6" id="KW-0378">Hydrolase</keyword>
<feature type="active site" evidence="9">
    <location>
        <position position="79"/>
    </location>
</feature>
<reference evidence="12" key="1">
    <citation type="submission" date="2022-02" db="EMBL/GenBank/DDBJ databases">
        <authorList>
            <person name="Henning P.M."/>
            <person name="McCubbin A.G."/>
            <person name="Shore J.S."/>
        </authorList>
    </citation>
    <scope>NUCLEOTIDE SEQUENCE</scope>
    <source>
        <strain evidence="12">F60SS</strain>
        <tissue evidence="12">Leaves</tissue>
    </source>
</reference>
<comment type="caution">
    <text evidence="12">The sequence shown here is derived from an EMBL/GenBank/DDBJ whole genome shotgun (WGS) entry which is preliminary data.</text>
</comment>
<dbReference type="PANTHER" id="PTHR13683:SF227">
    <property type="entry name" value="EUKARYOTIC ASPARTYL PROTEASE FAMILY PROTEIN"/>
    <property type="match status" value="1"/>
</dbReference>
<protein>
    <recommendedName>
        <fullName evidence="7">Aspartic proteinase Asp1</fullName>
    </recommendedName>
    <alternativeName>
        <fullName evidence="8">Nucellin-like protein</fullName>
    </alternativeName>
</protein>
<dbReference type="Proteomes" id="UP001141552">
    <property type="component" value="Unassembled WGS sequence"/>
</dbReference>
<dbReference type="InterPro" id="IPR032861">
    <property type="entry name" value="TAXi_N"/>
</dbReference>
<organism evidence="12 13">
    <name type="scientific">Turnera subulata</name>
    <dbReference type="NCBI Taxonomy" id="218843"/>
    <lineage>
        <taxon>Eukaryota</taxon>
        <taxon>Viridiplantae</taxon>
        <taxon>Streptophyta</taxon>
        <taxon>Embryophyta</taxon>
        <taxon>Tracheophyta</taxon>
        <taxon>Spermatophyta</taxon>
        <taxon>Magnoliopsida</taxon>
        <taxon>eudicotyledons</taxon>
        <taxon>Gunneridae</taxon>
        <taxon>Pentapetalae</taxon>
        <taxon>rosids</taxon>
        <taxon>fabids</taxon>
        <taxon>Malpighiales</taxon>
        <taxon>Passifloraceae</taxon>
        <taxon>Turnera</taxon>
    </lineage>
</organism>
<dbReference type="InterPro" id="IPR021109">
    <property type="entry name" value="Peptidase_aspartic_dom_sf"/>
</dbReference>
<evidence type="ECO:0000256" key="9">
    <source>
        <dbReference type="PIRSR" id="PIRSR601461-1"/>
    </source>
</evidence>
<evidence type="ECO:0000259" key="11">
    <source>
        <dbReference type="PROSITE" id="PS51767"/>
    </source>
</evidence>
<name>A0A9Q0FMX3_9ROSI</name>
<evidence type="ECO:0000256" key="8">
    <source>
        <dbReference type="ARBA" id="ARBA00077656"/>
    </source>
</evidence>
<dbReference type="InterPro" id="IPR001461">
    <property type="entry name" value="Aspartic_peptidase_A1"/>
</dbReference>
<feature type="domain" description="Peptidase A1" evidence="11">
    <location>
        <begin position="61"/>
        <end position="409"/>
    </location>
</feature>
<feature type="active site" evidence="9">
    <location>
        <position position="278"/>
    </location>
</feature>
<keyword evidence="2" id="KW-0645">Protease</keyword>
<evidence type="ECO:0000256" key="2">
    <source>
        <dbReference type="ARBA" id="ARBA00022670"/>
    </source>
</evidence>
<dbReference type="GO" id="GO:0004190">
    <property type="term" value="F:aspartic-type endopeptidase activity"/>
    <property type="evidence" value="ECO:0007669"/>
    <property type="project" value="UniProtKB-KW"/>
</dbReference>
<evidence type="ECO:0000256" key="3">
    <source>
        <dbReference type="ARBA" id="ARBA00022729"/>
    </source>
</evidence>
<sequence>MEKERRGRFALMMVLSLVVAMMITASCSQSLAHNKSTAKPTAAPFSVAFQMTGNVYPLGYYSVNLKIGNPPKSFDFDIDTGSGLTWVQCDAPCQACTLPRARLYKPKNKPLRCSDTLCRNTPGALPCHHPNEQCDYQLAYADQGSSLGVLLNDHFFFPTTSTGVSLTQLLAFGCGYDQHNPGPHLPPPTAGVLGLGRAEATIVSQLHANGVLPNVFGHCMSRTGGGLLFFGDHPLRSSPNTWIPLLPVSSNPHYSSGSAQVVFGGKLTGAKGLQFIFDSGSSYTYFNAQVYQSTLNLIRNNLNGKPLKNAPEDKTLEVCWKAAKPIKSISEVRNYFQSIAIQFATPTNVQQLLLMPEDYLIVSKNGNPCLGILNGSQHQELGNLNVIGDIFMQDKWVIYDNEKQRIGWFPANCK</sequence>
<evidence type="ECO:0000313" key="13">
    <source>
        <dbReference type="Proteomes" id="UP001141552"/>
    </source>
</evidence>
<feature type="chain" id="PRO_5040490869" description="Aspartic proteinase Asp1" evidence="10">
    <location>
        <begin position="29"/>
        <end position="414"/>
    </location>
</feature>
<reference evidence="12" key="2">
    <citation type="journal article" date="2023" name="Plants (Basel)">
        <title>Annotation of the Turnera subulata (Passifloraceae) Draft Genome Reveals the S-Locus Evolved after the Divergence of Turneroideae from Passifloroideae in a Stepwise Manner.</title>
        <authorList>
            <person name="Henning P.M."/>
            <person name="Roalson E.H."/>
            <person name="Mir W."/>
            <person name="McCubbin A.G."/>
            <person name="Shore J.S."/>
        </authorList>
    </citation>
    <scope>NUCLEOTIDE SEQUENCE</scope>
    <source>
        <strain evidence="12">F60SS</strain>
    </source>
</reference>
<feature type="signal peptide" evidence="10">
    <location>
        <begin position="1"/>
        <end position="28"/>
    </location>
</feature>
<evidence type="ECO:0000256" key="6">
    <source>
        <dbReference type="ARBA" id="ARBA00022801"/>
    </source>
</evidence>
<dbReference type="Pfam" id="PF14543">
    <property type="entry name" value="TAXi_N"/>
    <property type="match status" value="1"/>
</dbReference>
<evidence type="ECO:0000256" key="10">
    <source>
        <dbReference type="SAM" id="SignalP"/>
    </source>
</evidence>
<evidence type="ECO:0000256" key="1">
    <source>
        <dbReference type="ARBA" id="ARBA00007447"/>
    </source>
</evidence>
<proteinExistence type="inferred from homology"/>
<keyword evidence="13" id="KW-1185">Reference proteome</keyword>
<dbReference type="PROSITE" id="PS51767">
    <property type="entry name" value="PEPTIDASE_A1"/>
    <property type="match status" value="1"/>
</dbReference>
<keyword evidence="5" id="KW-0064">Aspartyl protease</keyword>
<evidence type="ECO:0000256" key="7">
    <source>
        <dbReference type="ARBA" id="ARBA00068871"/>
    </source>
</evidence>
<keyword evidence="3 10" id="KW-0732">Signal</keyword>
<comment type="similarity">
    <text evidence="1">Belongs to the peptidase A1 family.</text>
</comment>
<dbReference type="PRINTS" id="PR00792">
    <property type="entry name" value="PEPSIN"/>
</dbReference>
<dbReference type="PANTHER" id="PTHR13683">
    <property type="entry name" value="ASPARTYL PROTEASES"/>
    <property type="match status" value="1"/>
</dbReference>